<gene>
    <name evidence="2" type="ORF">BJ987_000900</name>
</gene>
<dbReference type="PANTHER" id="PTHR34796">
    <property type="entry name" value="EXPRESSED PROTEIN"/>
    <property type="match status" value="1"/>
</dbReference>
<keyword evidence="3" id="KW-1185">Reference proteome</keyword>
<dbReference type="Pfam" id="PF03745">
    <property type="entry name" value="DUF309"/>
    <property type="match status" value="1"/>
</dbReference>
<feature type="compositionally biased region" description="Basic and acidic residues" evidence="1">
    <location>
        <begin position="1"/>
        <end position="22"/>
    </location>
</feature>
<dbReference type="Gene3D" id="1.10.3450.10">
    <property type="entry name" value="TTHA0068-like"/>
    <property type="match status" value="1"/>
</dbReference>
<reference evidence="2 3" key="1">
    <citation type="submission" date="2021-03" db="EMBL/GenBank/DDBJ databases">
        <title>Sequencing the genomes of 1000 actinobacteria strains.</title>
        <authorList>
            <person name="Klenk H.-P."/>
        </authorList>
    </citation>
    <scope>NUCLEOTIDE SEQUENCE [LARGE SCALE GENOMIC DNA]</scope>
    <source>
        <strain evidence="2 3">DSM 45516</strain>
    </source>
</reference>
<protein>
    <recommendedName>
        <fullName evidence="4">DUF309 domain-containing protein</fullName>
    </recommendedName>
</protein>
<name>A0ABS4Q8H9_9NOCA</name>
<sequence>MVERPRDEAGRARNPRPRDRFGRPLPLGSVGVPRIPDDLELPPQQTLNLAQQLLDDGLAFNAHEVLEAAWKNGPFAERMLWQALAQYAVGITHIQRENPKGARTLLERAVTRLLSYAPVDSGESNSGPNIDNCEDNQGDYQIAKATRTEGPEAVAQRARAEPGEHPRSGAVPYGIDRDGLIAHARGLLAALDAGTPIGPEDLKPRLAK</sequence>
<evidence type="ECO:0000313" key="2">
    <source>
        <dbReference type="EMBL" id="MBP2187999.1"/>
    </source>
</evidence>
<evidence type="ECO:0000256" key="1">
    <source>
        <dbReference type="SAM" id="MobiDB-lite"/>
    </source>
</evidence>
<feature type="compositionally biased region" description="Basic and acidic residues" evidence="1">
    <location>
        <begin position="158"/>
        <end position="167"/>
    </location>
</feature>
<dbReference type="EMBL" id="JAGGMR010000001">
    <property type="protein sequence ID" value="MBP2187999.1"/>
    <property type="molecule type" value="Genomic_DNA"/>
</dbReference>
<dbReference type="PANTHER" id="PTHR34796:SF1">
    <property type="entry name" value="EXPRESSED PROTEIN"/>
    <property type="match status" value="1"/>
</dbReference>
<comment type="caution">
    <text evidence="2">The sequence shown here is derived from an EMBL/GenBank/DDBJ whole genome shotgun (WGS) entry which is preliminary data.</text>
</comment>
<dbReference type="InterPro" id="IPR023203">
    <property type="entry name" value="TTHA0068_sf"/>
</dbReference>
<evidence type="ECO:0008006" key="4">
    <source>
        <dbReference type="Google" id="ProtNLM"/>
    </source>
</evidence>
<evidence type="ECO:0000313" key="3">
    <source>
        <dbReference type="Proteomes" id="UP001519325"/>
    </source>
</evidence>
<dbReference type="Proteomes" id="UP001519325">
    <property type="component" value="Unassembled WGS sequence"/>
</dbReference>
<proteinExistence type="predicted"/>
<accession>A0ABS4Q8H9</accession>
<feature type="region of interest" description="Disordered" evidence="1">
    <location>
        <begin position="147"/>
        <end position="171"/>
    </location>
</feature>
<dbReference type="SUPFAM" id="SSF140663">
    <property type="entry name" value="TTHA0068-like"/>
    <property type="match status" value="1"/>
</dbReference>
<organism evidence="2 3">
    <name type="scientific">Nocardia goodfellowii</name>
    <dbReference type="NCBI Taxonomy" id="882446"/>
    <lineage>
        <taxon>Bacteria</taxon>
        <taxon>Bacillati</taxon>
        <taxon>Actinomycetota</taxon>
        <taxon>Actinomycetes</taxon>
        <taxon>Mycobacteriales</taxon>
        <taxon>Nocardiaceae</taxon>
        <taxon>Nocardia</taxon>
    </lineage>
</organism>
<feature type="region of interest" description="Disordered" evidence="1">
    <location>
        <begin position="1"/>
        <end position="29"/>
    </location>
</feature>
<dbReference type="InterPro" id="IPR005500">
    <property type="entry name" value="DUF309"/>
</dbReference>